<evidence type="ECO:0000313" key="2">
    <source>
        <dbReference type="Proteomes" id="UP001597108"/>
    </source>
</evidence>
<keyword evidence="2" id="KW-1185">Reference proteome</keyword>
<evidence type="ECO:0000313" key="1">
    <source>
        <dbReference type="EMBL" id="MFD0978489.1"/>
    </source>
</evidence>
<proteinExistence type="predicted"/>
<comment type="caution">
    <text evidence="1">The sequence shown here is derived from an EMBL/GenBank/DDBJ whole genome shotgun (WGS) entry which is preliminary data.</text>
</comment>
<reference evidence="2" key="1">
    <citation type="journal article" date="2019" name="Int. J. Syst. Evol. Microbiol.">
        <title>The Global Catalogue of Microorganisms (GCM) 10K type strain sequencing project: providing services to taxonomists for standard genome sequencing and annotation.</title>
        <authorList>
            <consortium name="The Broad Institute Genomics Platform"/>
            <consortium name="The Broad Institute Genome Sequencing Center for Infectious Disease"/>
            <person name="Wu L."/>
            <person name="Ma J."/>
        </authorList>
    </citation>
    <scope>NUCLEOTIDE SEQUENCE [LARGE SCALE GENOMIC DNA]</scope>
    <source>
        <strain evidence="2">CCUG 60524</strain>
    </source>
</reference>
<dbReference type="InterPro" id="IPR009642">
    <property type="entry name" value="DUF1236"/>
</dbReference>
<accession>A0ABW3IKI6</accession>
<gene>
    <name evidence="1" type="ORF">ACFQ2S_02390</name>
</gene>
<protein>
    <submittedName>
        <fullName evidence="1">DUF1236 domain-containing protein</fullName>
    </submittedName>
</protein>
<sequence length="122" mass="12180">MPESVPVPVIRVEDTTAETAIASGTVGAMVGAVVGGPLGAAVGGLAGAGVGAASDPGAHVETYVVNHPVEPVYLDGEVVVGAGLPGEVALVEIPDSDLRYANVNGLPVLVEPSDRRITYIVR</sequence>
<dbReference type="Proteomes" id="UP001597108">
    <property type="component" value="Unassembled WGS sequence"/>
</dbReference>
<dbReference type="Pfam" id="PF06823">
    <property type="entry name" value="DUF1236"/>
    <property type="match status" value="1"/>
</dbReference>
<organism evidence="1 2">
    <name type="scientific">Tropicimonas aquimaris</name>
    <dbReference type="NCBI Taxonomy" id="914152"/>
    <lineage>
        <taxon>Bacteria</taxon>
        <taxon>Pseudomonadati</taxon>
        <taxon>Pseudomonadota</taxon>
        <taxon>Alphaproteobacteria</taxon>
        <taxon>Rhodobacterales</taxon>
        <taxon>Roseobacteraceae</taxon>
        <taxon>Tropicimonas</taxon>
    </lineage>
</organism>
<dbReference type="EMBL" id="JBHTJT010000006">
    <property type="protein sequence ID" value="MFD0978489.1"/>
    <property type="molecule type" value="Genomic_DNA"/>
</dbReference>
<dbReference type="RefSeq" id="WP_386072400.1">
    <property type="nucleotide sequence ID" value="NZ_JBHTJT010000006.1"/>
</dbReference>
<name>A0ABW3IKI6_9RHOB</name>